<dbReference type="EMBL" id="BNJQ01000010">
    <property type="protein sequence ID" value="GHP05523.1"/>
    <property type="molecule type" value="Genomic_DNA"/>
</dbReference>
<reference evidence="1" key="1">
    <citation type="submission" date="2020-10" db="EMBL/GenBank/DDBJ databases">
        <title>Unveiling of a novel bifunctional photoreceptor, Dualchrome1, isolated from a cosmopolitan green alga.</title>
        <authorList>
            <person name="Suzuki S."/>
            <person name="Kawachi M."/>
        </authorList>
    </citation>
    <scope>NUCLEOTIDE SEQUENCE</scope>
    <source>
        <strain evidence="1">NIES 2893</strain>
    </source>
</reference>
<gene>
    <name evidence="1" type="ORF">PPROV_000427300</name>
</gene>
<dbReference type="AlphaFoldDB" id="A0A830HG79"/>
<keyword evidence="2" id="KW-1185">Reference proteome</keyword>
<evidence type="ECO:0000313" key="1">
    <source>
        <dbReference type="EMBL" id="GHP05523.1"/>
    </source>
</evidence>
<proteinExistence type="predicted"/>
<organism evidence="1 2">
    <name type="scientific">Pycnococcus provasolii</name>
    <dbReference type="NCBI Taxonomy" id="41880"/>
    <lineage>
        <taxon>Eukaryota</taxon>
        <taxon>Viridiplantae</taxon>
        <taxon>Chlorophyta</taxon>
        <taxon>Pseudoscourfieldiophyceae</taxon>
        <taxon>Pseudoscourfieldiales</taxon>
        <taxon>Pycnococcaceae</taxon>
        <taxon>Pycnococcus</taxon>
    </lineage>
</organism>
<accession>A0A830HG79</accession>
<evidence type="ECO:0000313" key="2">
    <source>
        <dbReference type="Proteomes" id="UP000660262"/>
    </source>
</evidence>
<comment type="caution">
    <text evidence="1">The sequence shown here is derived from an EMBL/GenBank/DDBJ whole genome shotgun (WGS) entry which is preliminary data.</text>
</comment>
<name>A0A830HG79_9CHLO</name>
<sequence>MAHLLQRAFEQSYLSGYHSSSFSSSGSPCGVDGVVGGVDGMDRPLPLPLQPSSLNVTHPAHLGGFVGTGTCSSGVIPPAYAARIAALAAKDADALVALLDLVAGLDAAATDMCTREWVLAMKFEPLLFAPEEFPVNVAFVAQYHSCLVELANMLRDGRVDTPKCAGAAWYVKRTHARTHAHTHTHTNCRHIILTNTQTSPSHPTSSQGTALDGTACAARAISLSAHDSGSEGHQPTRL</sequence>
<protein>
    <submittedName>
        <fullName evidence="1">Uncharacterized protein</fullName>
    </submittedName>
</protein>
<dbReference type="Proteomes" id="UP000660262">
    <property type="component" value="Unassembled WGS sequence"/>
</dbReference>